<comment type="function">
    <text evidence="14">Bifunctional enzyme that catalyzes the formation of 4-diphosphocytidyl-2-C-methyl-D-erythritol from CTP and 2-C-methyl-D-erythritol 4-phosphate (MEP) (IspD), and catalyzes the conversion of 4-diphosphocytidyl-2-C-methyl-D-erythritol 2-phosphate (CDP-ME2P) to 2-C-methyl-D-erythritol 2,4-cyclodiphosphate (ME-CPP) with a corresponding release of cytidine 5-monophosphate (CMP) (IspF).</text>
</comment>
<dbReference type="HAMAP" id="MF_01520">
    <property type="entry name" value="IspDF"/>
    <property type="match status" value="1"/>
</dbReference>
<evidence type="ECO:0000256" key="2">
    <source>
        <dbReference type="ARBA" id="ARBA00001282"/>
    </source>
</evidence>
<evidence type="ECO:0000256" key="6">
    <source>
        <dbReference type="ARBA" id="ARBA00008480"/>
    </source>
</evidence>
<feature type="site" description="Transition state stabilizer" evidence="14">
    <location>
        <position position="261"/>
    </location>
</feature>
<feature type="region of interest" description="2-C-methyl-D-erythritol 2,4-cyclodiphosphate synthase" evidence="14">
    <location>
        <begin position="229"/>
        <end position="388"/>
    </location>
</feature>
<dbReference type="HAMAP" id="MF_00107">
    <property type="entry name" value="IspF"/>
    <property type="match status" value="1"/>
</dbReference>
<dbReference type="UniPathway" id="UPA00056">
    <property type="reaction ID" value="UER00093"/>
</dbReference>
<evidence type="ECO:0000256" key="1">
    <source>
        <dbReference type="ARBA" id="ARBA00000200"/>
    </source>
</evidence>
<evidence type="ECO:0000256" key="4">
    <source>
        <dbReference type="ARBA" id="ARBA00004709"/>
    </source>
</evidence>
<feature type="site" description="Transition state stabilizer" evidence="14">
    <location>
        <position position="26"/>
    </location>
</feature>
<dbReference type="EC" id="4.6.1.12" evidence="14"/>
<sequence length="388" mass="40585">MDTRGKIVALLVAAGSGTRAGGGLPKQYRTIAGKPMIGHAIEGLLHPRIAAVHVVIGQGQERQFADATRTYSLPEPTLGGSERHDSARRGLEAIAAQGGADIVLIHDAARPFLPSRVVDALIDGARGAGGAVPGLPVVDTLARSGDLLGDVVPRAGLIRVQTPQAFRFPAILAAHRAWKNGIATDDAQIARAAGIEVAVVEGDTMLEKLTYEADFVRAEERLAASLISRTGMGFDVHSFEAGSGVWMGGVLIPHGRKLKGHSDADVVLHAITDALLGAIGEGDIGQHFPPSDPQWRGAASSRFIEHARGLIAARGGRIDHVDATIICEAPKVGPHRETIRRSVAALLRLPPAGVSIKATTTERLGFTGRGEGIAAQAIATVRLPEEKS</sequence>
<keyword evidence="10 14" id="KW-0479">Metal-binding</keyword>
<dbReference type="NCBIfam" id="TIGR00453">
    <property type="entry name" value="ispD"/>
    <property type="match status" value="1"/>
</dbReference>
<dbReference type="OrthoDB" id="9804336at2"/>
<dbReference type="InterPro" id="IPR001228">
    <property type="entry name" value="IspD"/>
</dbReference>
<dbReference type="PANTHER" id="PTHR43181">
    <property type="entry name" value="2-C-METHYL-D-ERYTHRITOL 2,4-CYCLODIPHOSPHATE SYNTHASE, CHLOROPLASTIC"/>
    <property type="match status" value="1"/>
</dbReference>
<comment type="similarity">
    <text evidence="14">In the C-terminal section; belongs to the IspF family.</text>
</comment>
<evidence type="ECO:0000256" key="7">
    <source>
        <dbReference type="ARBA" id="ARBA00009789"/>
    </source>
</evidence>
<dbReference type="PANTHER" id="PTHR43181:SF1">
    <property type="entry name" value="2-C-METHYL-D-ERYTHRITOL 2,4-CYCLODIPHOSPHATE SYNTHASE, CHLOROPLASTIC"/>
    <property type="match status" value="1"/>
</dbReference>
<feature type="site" description="Transition state stabilizer" evidence="14">
    <location>
        <position position="360"/>
    </location>
</feature>
<feature type="binding site" evidence="14">
    <location>
        <position position="235"/>
    </location>
    <ligand>
        <name>a divalent metal cation</name>
        <dbReference type="ChEBI" id="CHEBI:60240"/>
    </ligand>
</feature>
<comment type="pathway">
    <text evidence="4 14">Isoprenoid biosynthesis; isopentenyl diphosphate biosynthesis via DXP pathway; isopentenyl diphosphate from 1-deoxy-D-xylulose 5-phosphate: step 4/6.</text>
</comment>
<comment type="caution">
    <text evidence="14">Lacks conserved residue(s) required for the propagation of feature annotation.</text>
</comment>
<organism evidence="16 17">
    <name type="scientific">Allosphingosinicella deserti</name>
    <dbReference type="NCBI Taxonomy" id="2116704"/>
    <lineage>
        <taxon>Bacteria</taxon>
        <taxon>Pseudomonadati</taxon>
        <taxon>Pseudomonadota</taxon>
        <taxon>Alphaproteobacteria</taxon>
        <taxon>Sphingomonadales</taxon>
        <taxon>Sphingomonadaceae</taxon>
        <taxon>Allosphingosinicella</taxon>
    </lineage>
</organism>
<dbReference type="PROSITE" id="PS01350">
    <property type="entry name" value="ISPF"/>
    <property type="match status" value="1"/>
</dbReference>
<reference evidence="16 17" key="1">
    <citation type="submission" date="2018-03" db="EMBL/GenBank/DDBJ databases">
        <title>The draft genome of Sphingosinicella sp. GL-C-18.</title>
        <authorList>
            <person name="Liu L."/>
            <person name="Li L."/>
            <person name="Liang L."/>
            <person name="Zhang X."/>
            <person name="Wang T."/>
        </authorList>
    </citation>
    <scope>NUCLEOTIDE SEQUENCE [LARGE SCALE GENOMIC DNA]</scope>
    <source>
        <strain evidence="16 17">GL-C-18</strain>
    </source>
</reference>
<feature type="site" description="Positions MEP for the nucleophilic attack" evidence="14">
    <location>
        <position position="208"/>
    </location>
</feature>
<dbReference type="InterPro" id="IPR036571">
    <property type="entry name" value="MECDP_synthase_sf"/>
</dbReference>
<feature type="binding site" evidence="14">
    <location>
        <position position="269"/>
    </location>
    <ligand>
        <name>a divalent metal cation</name>
        <dbReference type="ChEBI" id="CHEBI:60240"/>
    </ligand>
</feature>
<comment type="caution">
    <text evidence="16">The sequence shown here is derived from an EMBL/GenBank/DDBJ whole genome shotgun (WGS) entry which is preliminary data.</text>
</comment>
<feature type="domain" description="2-C-methyl-D-erythritol 2,4-cyclodiphosphate synthase" evidence="15">
    <location>
        <begin position="229"/>
        <end position="381"/>
    </location>
</feature>
<dbReference type="InterPro" id="IPR029044">
    <property type="entry name" value="Nucleotide-diphossugar_trans"/>
</dbReference>
<evidence type="ECO:0000256" key="5">
    <source>
        <dbReference type="ARBA" id="ARBA00004787"/>
    </source>
</evidence>
<dbReference type="SUPFAM" id="SSF69765">
    <property type="entry name" value="IpsF-like"/>
    <property type="match status" value="1"/>
</dbReference>
<keyword evidence="11 14" id="KW-0414">Isoprene biosynthesis</keyword>
<evidence type="ECO:0000256" key="8">
    <source>
        <dbReference type="ARBA" id="ARBA00022679"/>
    </source>
</evidence>
<protein>
    <recommendedName>
        <fullName evidence="14">Bifunctional enzyme IspD/IspF</fullName>
    </recommendedName>
    <domain>
        <recommendedName>
            <fullName evidence="14">2-C-methyl-D-erythritol 4-phosphate cytidylyltransferase</fullName>
            <ecNumber evidence="14">2.7.7.60</ecNumber>
        </recommendedName>
        <alternativeName>
            <fullName evidence="14">4-diphosphocytidyl-2C-methyl-D-erythritol synthase</fullName>
        </alternativeName>
        <alternativeName>
            <fullName evidence="14">MEP cytidylyltransferase</fullName>
            <shortName evidence="14">MCT</shortName>
        </alternativeName>
    </domain>
    <domain>
        <recommendedName>
            <fullName evidence="14">2-C-methyl-D-erythritol 2,4-cyclodiphosphate synthase</fullName>
            <shortName evidence="14">MECDP-synthase</shortName>
            <shortName evidence="14">MECPP-synthase</shortName>
            <shortName evidence="14">MECPS</shortName>
            <ecNumber evidence="14">4.6.1.12</ecNumber>
        </recommendedName>
    </domain>
</protein>
<evidence type="ECO:0000256" key="11">
    <source>
        <dbReference type="ARBA" id="ARBA00023229"/>
    </source>
</evidence>
<evidence type="ECO:0000256" key="13">
    <source>
        <dbReference type="ARBA" id="ARBA00023268"/>
    </source>
</evidence>
<dbReference type="InterPro" id="IPR034683">
    <property type="entry name" value="IspD/TarI"/>
</dbReference>
<feature type="region of interest" description="2-C-methyl-D-erythritol 4-phosphate cytidylyltransferase" evidence="14">
    <location>
        <begin position="1"/>
        <end position="229"/>
    </location>
</feature>
<dbReference type="EC" id="2.7.7.60" evidence="14"/>
<keyword evidence="8 14" id="KW-0808">Transferase</keyword>
<accession>A0A2P7QGZ2</accession>
<dbReference type="CDD" id="cd02516">
    <property type="entry name" value="CDP-ME_synthetase"/>
    <property type="match status" value="1"/>
</dbReference>
<evidence type="ECO:0000256" key="12">
    <source>
        <dbReference type="ARBA" id="ARBA00023239"/>
    </source>
</evidence>
<dbReference type="Pfam" id="PF01128">
    <property type="entry name" value="IspD"/>
    <property type="match status" value="1"/>
</dbReference>
<dbReference type="NCBIfam" id="NF006899">
    <property type="entry name" value="PRK09382.1"/>
    <property type="match status" value="1"/>
</dbReference>
<feature type="site" description="Transition state stabilizer" evidence="14">
    <location>
        <position position="19"/>
    </location>
</feature>
<dbReference type="GO" id="GO:0046872">
    <property type="term" value="F:metal ion binding"/>
    <property type="evidence" value="ECO:0007669"/>
    <property type="project" value="UniProtKB-KW"/>
</dbReference>
<dbReference type="RefSeq" id="WP_106515222.1">
    <property type="nucleotide sequence ID" value="NZ_PXYI01000009.1"/>
</dbReference>
<dbReference type="InterPro" id="IPR026596">
    <property type="entry name" value="IspD/F"/>
</dbReference>
<feature type="binding site" evidence="14">
    <location>
        <begin position="283"/>
        <end position="285"/>
    </location>
    <ligand>
        <name>4-CDP-2-C-methyl-D-erythritol 2-phosphate</name>
        <dbReference type="ChEBI" id="CHEBI:57919"/>
    </ligand>
</feature>
<comment type="similarity">
    <text evidence="7">Belongs to the IspD/TarI cytidylyltransferase family. IspD subfamily.</text>
</comment>
<keyword evidence="17" id="KW-1185">Reference proteome</keyword>
<comment type="similarity">
    <text evidence="6">Belongs to the IspF family.</text>
</comment>
<evidence type="ECO:0000256" key="10">
    <source>
        <dbReference type="ARBA" id="ARBA00022723"/>
    </source>
</evidence>
<evidence type="ECO:0000256" key="3">
    <source>
        <dbReference type="ARBA" id="ARBA00001968"/>
    </source>
</evidence>
<dbReference type="Gene3D" id="3.90.550.10">
    <property type="entry name" value="Spore Coat Polysaccharide Biosynthesis Protein SpsA, Chain A"/>
    <property type="match status" value="1"/>
</dbReference>
<feature type="binding site" evidence="14">
    <location>
        <begin position="261"/>
        <end position="262"/>
    </location>
    <ligand>
        <name>4-CDP-2-C-methyl-D-erythritol 2-phosphate</name>
        <dbReference type="ChEBI" id="CHEBI:57919"/>
    </ligand>
</feature>
<keyword evidence="12 14" id="KW-0456">Lyase</keyword>
<evidence type="ECO:0000256" key="14">
    <source>
        <dbReference type="HAMAP-Rule" id="MF_01520"/>
    </source>
</evidence>
<dbReference type="Gene3D" id="3.30.1330.50">
    <property type="entry name" value="2-C-methyl-D-erythritol 2,4-cyclodiphosphate synthase"/>
    <property type="match status" value="1"/>
</dbReference>
<dbReference type="Proteomes" id="UP000241167">
    <property type="component" value="Unassembled WGS sequence"/>
</dbReference>
<dbReference type="InterPro" id="IPR018294">
    <property type="entry name" value="ISPD_synthase_CS"/>
</dbReference>
<evidence type="ECO:0000256" key="9">
    <source>
        <dbReference type="ARBA" id="ARBA00022695"/>
    </source>
</evidence>
<dbReference type="GO" id="GO:0019288">
    <property type="term" value="P:isopentenyl diphosphate biosynthetic process, methylerythritol 4-phosphate pathway"/>
    <property type="evidence" value="ECO:0007669"/>
    <property type="project" value="UniProtKB-UniRule"/>
</dbReference>
<feature type="site" description="Positions MEP for the nucleophilic attack" evidence="14">
    <location>
        <position position="154"/>
    </location>
</feature>
<evidence type="ECO:0000313" key="16">
    <source>
        <dbReference type="EMBL" id="PSJ37232.1"/>
    </source>
</evidence>
<gene>
    <name evidence="14 16" type="primary">ispDF</name>
    <name evidence="16" type="ORF">C7I55_22115</name>
</gene>
<dbReference type="InterPro" id="IPR020555">
    <property type="entry name" value="MECDP_synthase_CS"/>
</dbReference>
<comment type="catalytic activity">
    <reaction evidence="1 14">
        <text>4-CDP-2-C-methyl-D-erythritol 2-phosphate = 2-C-methyl-D-erythritol 2,4-cyclic diphosphate + CMP</text>
        <dbReference type="Rhea" id="RHEA:23864"/>
        <dbReference type="ChEBI" id="CHEBI:57919"/>
        <dbReference type="ChEBI" id="CHEBI:58483"/>
        <dbReference type="ChEBI" id="CHEBI:60377"/>
        <dbReference type="EC" id="4.6.1.12"/>
    </reaction>
</comment>
<name>A0A2P7QGZ2_9SPHN</name>
<feature type="binding site" evidence="14">
    <location>
        <begin position="359"/>
        <end position="362"/>
    </location>
    <ligand>
        <name>4-CDP-2-C-methyl-D-erythritol 2-phosphate</name>
        <dbReference type="ChEBI" id="CHEBI:57919"/>
    </ligand>
</feature>
<dbReference type="GO" id="GO:0008685">
    <property type="term" value="F:2-C-methyl-D-erythritol 2,4-cyclodiphosphate synthase activity"/>
    <property type="evidence" value="ECO:0007669"/>
    <property type="project" value="UniProtKB-UniRule"/>
</dbReference>
<dbReference type="NCBIfam" id="TIGR00151">
    <property type="entry name" value="ispF"/>
    <property type="match status" value="1"/>
</dbReference>
<comment type="catalytic activity">
    <reaction evidence="2 14">
        <text>2-C-methyl-D-erythritol 4-phosphate + CTP + H(+) = 4-CDP-2-C-methyl-D-erythritol + diphosphate</text>
        <dbReference type="Rhea" id="RHEA:13429"/>
        <dbReference type="ChEBI" id="CHEBI:15378"/>
        <dbReference type="ChEBI" id="CHEBI:33019"/>
        <dbReference type="ChEBI" id="CHEBI:37563"/>
        <dbReference type="ChEBI" id="CHEBI:57823"/>
        <dbReference type="ChEBI" id="CHEBI:58262"/>
        <dbReference type="EC" id="2.7.7.60"/>
    </reaction>
</comment>
<dbReference type="AlphaFoldDB" id="A0A2P7QGZ2"/>
<dbReference type="SUPFAM" id="SSF53448">
    <property type="entry name" value="Nucleotide-diphospho-sugar transferases"/>
    <property type="match status" value="1"/>
</dbReference>
<evidence type="ECO:0000313" key="17">
    <source>
        <dbReference type="Proteomes" id="UP000241167"/>
    </source>
</evidence>
<dbReference type="CDD" id="cd00554">
    <property type="entry name" value="MECDP_synthase"/>
    <property type="match status" value="1"/>
</dbReference>
<comment type="cofactor">
    <cofactor evidence="3 14">
        <name>a divalent metal cation</name>
        <dbReference type="ChEBI" id="CHEBI:60240"/>
    </cofactor>
</comment>
<dbReference type="EMBL" id="PXYI01000009">
    <property type="protein sequence ID" value="PSJ37232.1"/>
    <property type="molecule type" value="Genomic_DNA"/>
</dbReference>
<comment type="pathway">
    <text evidence="5 14">Isoprenoid biosynthesis; isopentenyl diphosphate biosynthesis via DXP pathway; isopentenyl diphosphate from 1-deoxy-D-xylulose 5-phosphate: step 2/6.</text>
</comment>
<feature type="binding site" evidence="14">
    <location>
        <position position="366"/>
    </location>
    <ligand>
        <name>4-CDP-2-C-methyl-D-erythritol 2-phosphate</name>
        <dbReference type="ChEBI" id="CHEBI:57919"/>
    </ligand>
</feature>
<evidence type="ECO:0000259" key="15">
    <source>
        <dbReference type="Pfam" id="PF02542"/>
    </source>
</evidence>
<dbReference type="PROSITE" id="PS01295">
    <property type="entry name" value="ISPD"/>
    <property type="match status" value="1"/>
</dbReference>
<feature type="binding site" evidence="14">
    <location>
        <position position="237"/>
    </location>
    <ligand>
        <name>a divalent metal cation</name>
        <dbReference type="ChEBI" id="CHEBI:60240"/>
    </ligand>
</feature>
<feature type="binding site" evidence="14">
    <location>
        <begin position="235"/>
        <end position="237"/>
    </location>
    <ligand>
        <name>4-CDP-2-C-methyl-D-erythritol 2-phosphate</name>
        <dbReference type="ChEBI" id="CHEBI:57919"/>
    </ligand>
</feature>
<feature type="binding site" evidence="14">
    <location>
        <position position="369"/>
    </location>
    <ligand>
        <name>4-CDP-2-C-methyl-D-erythritol 2-phosphate</name>
        <dbReference type="ChEBI" id="CHEBI:57919"/>
    </ligand>
</feature>
<dbReference type="GO" id="GO:0050518">
    <property type="term" value="F:2-C-methyl-D-erythritol 4-phosphate cytidylyltransferase activity"/>
    <property type="evidence" value="ECO:0007669"/>
    <property type="project" value="UniProtKB-UniRule"/>
</dbReference>
<keyword evidence="13 14" id="KW-0511">Multifunctional enzyme</keyword>
<dbReference type="GO" id="GO:0016114">
    <property type="term" value="P:terpenoid biosynthetic process"/>
    <property type="evidence" value="ECO:0007669"/>
    <property type="project" value="InterPro"/>
</dbReference>
<dbReference type="Pfam" id="PF02542">
    <property type="entry name" value="YgbB"/>
    <property type="match status" value="1"/>
</dbReference>
<proteinExistence type="inferred from homology"/>
<keyword evidence="9 14" id="KW-0548">Nucleotidyltransferase</keyword>
<comment type="similarity">
    <text evidence="14">In the N-terminal section; belongs to the IspD/TarI cytidylyltransferase family. IspD subfamily.</text>
</comment>
<dbReference type="InterPro" id="IPR003526">
    <property type="entry name" value="MECDP_synthase"/>
</dbReference>